<evidence type="ECO:0000256" key="9">
    <source>
        <dbReference type="ARBA" id="ARBA00023167"/>
    </source>
</evidence>
<keyword evidence="8 10" id="KW-0560">Oxidoreductase</keyword>
<dbReference type="UniPathway" id="UPA00051">
    <property type="reaction ID" value="UER00465"/>
</dbReference>
<dbReference type="PROSITE" id="PS01042">
    <property type="entry name" value="HOMOSER_DHGENASE"/>
    <property type="match status" value="1"/>
</dbReference>
<keyword evidence="6 10" id="KW-0028">Amino-acid biosynthesis</keyword>
<dbReference type="NCBIfam" id="NF004976">
    <property type="entry name" value="PRK06349.1"/>
    <property type="match status" value="1"/>
</dbReference>
<gene>
    <name evidence="14" type="ORF">C8N40_102211</name>
</gene>
<evidence type="ECO:0000313" key="15">
    <source>
        <dbReference type="Proteomes" id="UP000244225"/>
    </source>
</evidence>
<dbReference type="Gene3D" id="3.30.70.260">
    <property type="match status" value="1"/>
</dbReference>
<dbReference type="InterPro" id="IPR036291">
    <property type="entry name" value="NAD(P)-bd_dom_sf"/>
</dbReference>
<dbReference type="PANTHER" id="PTHR43331">
    <property type="entry name" value="HOMOSERINE DEHYDROGENASE"/>
    <property type="match status" value="1"/>
</dbReference>
<comment type="caution">
    <text evidence="14">The sequence shown here is derived from an EMBL/GenBank/DDBJ whole genome shotgun (WGS) entry which is preliminary data.</text>
</comment>
<dbReference type="Gene3D" id="3.30.360.10">
    <property type="entry name" value="Dihydrodipicolinate Reductase, domain 2"/>
    <property type="match status" value="1"/>
</dbReference>
<evidence type="ECO:0000259" key="13">
    <source>
        <dbReference type="Pfam" id="PF03447"/>
    </source>
</evidence>
<dbReference type="GO" id="GO:0004412">
    <property type="term" value="F:homoserine dehydrogenase activity"/>
    <property type="evidence" value="ECO:0007669"/>
    <property type="project" value="UniProtKB-EC"/>
</dbReference>
<evidence type="ECO:0000256" key="10">
    <source>
        <dbReference type="RuleBase" id="RU000579"/>
    </source>
</evidence>
<dbReference type="GO" id="GO:0009088">
    <property type="term" value="P:threonine biosynthetic process"/>
    <property type="evidence" value="ECO:0007669"/>
    <property type="project" value="UniProtKB-UniPathway"/>
</dbReference>
<keyword evidence="10" id="KW-0521">NADP</keyword>
<dbReference type="SUPFAM" id="SSF51735">
    <property type="entry name" value="NAD(P)-binding Rossmann-fold domains"/>
    <property type="match status" value="1"/>
</dbReference>
<proteinExistence type="inferred from homology"/>
<reference evidence="14 15" key="1">
    <citation type="submission" date="2018-04" db="EMBL/GenBank/DDBJ databases">
        <title>Genomic Encyclopedia of Archaeal and Bacterial Type Strains, Phase II (KMG-II): from individual species to whole genera.</title>
        <authorList>
            <person name="Goeker M."/>
        </authorList>
    </citation>
    <scope>NUCLEOTIDE SEQUENCE [LARGE SCALE GENOMIC DNA]</scope>
    <source>
        <strain evidence="14 15">DSM 100162</strain>
    </source>
</reference>
<dbReference type="SUPFAM" id="SSF55347">
    <property type="entry name" value="Glyceraldehyde-3-phosphate dehydrogenase-like, C-terminal domain"/>
    <property type="match status" value="1"/>
</dbReference>
<evidence type="ECO:0000256" key="4">
    <source>
        <dbReference type="ARBA" id="ARBA00013213"/>
    </source>
</evidence>
<accession>A0A2T5YPJ1</accession>
<comment type="pathway">
    <text evidence="1 10">Amino-acid biosynthesis; L-threonine biosynthesis; L-threonine from L-aspartate: step 3/5.</text>
</comment>
<evidence type="ECO:0000256" key="2">
    <source>
        <dbReference type="ARBA" id="ARBA00005062"/>
    </source>
</evidence>
<dbReference type="InterPro" id="IPR005106">
    <property type="entry name" value="Asp/hSer_DH_NAD-bd"/>
</dbReference>
<dbReference type="OrthoDB" id="9808167at2"/>
<keyword evidence="7 10" id="KW-0791">Threonine biosynthesis</keyword>
<evidence type="ECO:0000313" key="14">
    <source>
        <dbReference type="EMBL" id="PTX21237.1"/>
    </source>
</evidence>
<evidence type="ECO:0000256" key="5">
    <source>
        <dbReference type="ARBA" id="ARBA00013376"/>
    </source>
</evidence>
<dbReference type="EMBL" id="QBKI01000002">
    <property type="protein sequence ID" value="PTX21237.1"/>
    <property type="molecule type" value="Genomic_DNA"/>
</dbReference>
<dbReference type="PANTHER" id="PTHR43331:SF1">
    <property type="entry name" value="HOMOSERINE DEHYDROGENASE"/>
    <property type="match status" value="1"/>
</dbReference>
<dbReference type="FunFam" id="3.30.360.10:FF:000005">
    <property type="entry name" value="Homoserine dehydrogenase"/>
    <property type="match status" value="1"/>
</dbReference>
<evidence type="ECO:0000256" key="3">
    <source>
        <dbReference type="ARBA" id="ARBA00006753"/>
    </source>
</evidence>
<evidence type="ECO:0000259" key="12">
    <source>
        <dbReference type="Pfam" id="PF00742"/>
    </source>
</evidence>
<dbReference type="GO" id="GO:0050661">
    <property type="term" value="F:NADP binding"/>
    <property type="evidence" value="ECO:0007669"/>
    <property type="project" value="InterPro"/>
</dbReference>
<evidence type="ECO:0000256" key="11">
    <source>
        <dbReference type="RuleBase" id="RU004171"/>
    </source>
</evidence>
<evidence type="ECO:0000256" key="6">
    <source>
        <dbReference type="ARBA" id="ARBA00022605"/>
    </source>
</evidence>
<sequence length="419" mass="45985">MKSKSGKRIGIFGFGCVGQGLHDVLQENPHLNVARICVRDQEKLRTLPKHHFTYDAQELLQDDSIDLYAELISDPKEALLIVRQALRAGKTIVSANKKMISENLTELVALQEEFGGTLLYEAAVCGSIPILRTLEAYYGNEPLLEVSGILNGSSNYILTKLDAEGISYNEALAQAQALGFAEADPTLDVGGYDTLHKISLIAAHAFGAVVKPEQVLRAGIQHISRKDVALAQALGGRIRLVATAKLNQKDKLELQVLPTLVFPDSELYYVEAEFNGVQLEARYAGDQFLKGRGAGSHPTGSAVWADVSAALAGYKYSYPKFRHNEEGDLRPVPVEEDDELKIYVRSTMPEFLPQLPWRELTVFGEGKREVQLVGTIRRKDLLLHLSALKQTIAFIAQLPAHVSAEQVVAASCLTLEEAV</sequence>
<dbReference type="EC" id="1.1.1.3" evidence="4 10"/>
<name>A0A2T5YPJ1_9BACT</name>
<dbReference type="AlphaFoldDB" id="A0A2T5YPJ1"/>
<dbReference type="Proteomes" id="UP000244225">
    <property type="component" value="Unassembled WGS sequence"/>
</dbReference>
<organism evidence="14 15">
    <name type="scientific">Pontibacter mucosus</name>
    <dbReference type="NCBI Taxonomy" id="1649266"/>
    <lineage>
        <taxon>Bacteria</taxon>
        <taxon>Pseudomonadati</taxon>
        <taxon>Bacteroidota</taxon>
        <taxon>Cytophagia</taxon>
        <taxon>Cytophagales</taxon>
        <taxon>Hymenobacteraceae</taxon>
        <taxon>Pontibacter</taxon>
    </lineage>
</organism>
<evidence type="ECO:0000256" key="1">
    <source>
        <dbReference type="ARBA" id="ARBA00005056"/>
    </source>
</evidence>
<feature type="domain" description="Aspartate/homoserine dehydrogenase NAD-binding" evidence="13">
    <location>
        <begin position="13"/>
        <end position="121"/>
    </location>
</feature>
<comment type="similarity">
    <text evidence="3 11">Belongs to the homoserine dehydrogenase family.</text>
</comment>
<keyword evidence="15" id="KW-1185">Reference proteome</keyword>
<dbReference type="RefSeq" id="WP_108210632.1">
    <property type="nucleotide sequence ID" value="NZ_QBKI01000002.1"/>
</dbReference>
<dbReference type="InterPro" id="IPR019811">
    <property type="entry name" value="HDH_CS"/>
</dbReference>
<dbReference type="Gene3D" id="3.40.50.720">
    <property type="entry name" value="NAD(P)-binding Rossmann-like Domain"/>
    <property type="match status" value="1"/>
</dbReference>
<comment type="pathway">
    <text evidence="2 10">Amino-acid biosynthesis; L-methionine biosynthesis via de novo pathway; L-homoserine from L-aspartate: step 3/3.</text>
</comment>
<dbReference type="Pfam" id="PF03447">
    <property type="entry name" value="NAD_binding_3"/>
    <property type="match status" value="1"/>
</dbReference>
<feature type="domain" description="Homoserine dehydrogenase catalytic" evidence="12">
    <location>
        <begin position="129"/>
        <end position="307"/>
    </location>
</feature>
<evidence type="ECO:0000256" key="8">
    <source>
        <dbReference type="ARBA" id="ARBA00023002"/>
    </source>
</evidence>
<dbReference type="Pfam" id="PF00742">
    <property type="entry name" value="Homoserine_dh"/>
    <property type="match status" value="1"/>
</dbReference>
<comment type="catalytic activity">
    <reaction evidence="10">
        <text>L-homoserine + NADP(+) = L-aspartate 4-semialdehyde + NADPH + H(+)</text>
        <dbReference type="Rhea" id="RHEA:15761"/>
        <dbReference type="ChEBI" id="CHEBI:15378"/>
        <dbReference type="ChEBI" id="CHEBI:57476"/>
        <dbReference type="ChEBI" id="CHEBI:57783"/>
        <dbReference type="ChEBI" id="CHEBI:58349"/>
        <dbReference type="ChEBI" id="CHEBI:537519"/>
        <dbReference type="EC" id="1.1.1.3"/>
    </reaction>
</comment>
<evidence type="ECO:0000256" key="7">
    <source>
        <dbReference type="ARBA" id="ARBA00022697"/>
    </source>
</evidence>
<protein>
    <recommendedName>
        <fullName evidence="5 10">Homoserine dehydrogenase</fullName>
        <ecNumber evidence="4 10">1.1.1.3</ecNumber>
    </recommendedName>
</protein>
<keyword evidence="9 10" id="KW-0486">Methionine biosynthesis</keyword>
<dbReference type="GO" id="GO:0009086">
    <property type="term" value="P:methionine biosynthetic process"/>
    <property type="evidence" value="ECO:0007669"/>
    <property type="project" value="UniProtKB-KW"/>
</dbReference>
<dbReference type="InterPro" id="IPR001342">
    <property type="entry name" value="HDH_cat"/>
</dbReference>
<dbReference type="UniPathway" id="UPA00050">
    <property type="reaction ID" value="UER00063"/>
</dbReference>